<evidence type="ECO:0000256" key="1">
    <source>
        <dbReference type="SAM" id="MobiDB-lite"/>
    </source>
</evidence>
<reference evidence="2" key="1">
    <citation type="submission" date="2020-06" db="EMBL/GenBank/DDBJ databases">
        <authorList>
            <person name="Li T."/>
            <person name="Hu X."/>
            <person name="Zhang T."/>
            <person name="Song X."/>
            <person name="Zhang H."/>
            <person name="Dai N."/>
            <person name="Sheng W."/>
            <person name="Hou X."/>
            <person name="Wei L."/>
        </authorList>
    </citation>
    <scope>NUCLEOTIDE SEQUENCE</scope>
    <source>
        <strain evidence="2">G02</strain>
        <tissue evidence="2">Leaf</tissue>
    </source>
</reference>
<feature type="region of interest" description="Disordered" evidence="1">
    <location>
        <begin position="889"/>
        <end position="962"/>
    </location>
</feature>
<feature type="compositionally biased region" description="Polar residues" evidence="1">
    <location>
        <begin position="897"/>
        <end position="926"/>
    </location>
</feature>
<accession>A0AAW2R471</accession>
<dbReference type="GO" id="GO:0036396">
    <property type="term" value="C:RNA N6-methyladenosine methyltransferase complex"/>
    <property type="evidence" value="ECO:0007669"/>
    <property type="project" value="TreeGrafter"/>
</dbReference>
<dbReference type="PANTHER" id="PTHR23185:SF0">
    <property type="entry name" value="PROTEIN VIRILIZER HOMOLOG"/>
    <property type="match status" value="1"/>
</dbReference>
<feature type="region of interest" description="Disordered" evidence="1">
    <location>
        <begin position="701"/>
        <end position="760"/>
    </location>
</feature>
<feature type="region of interest" description="Disordered" evidence="1">
    <location>
        <begin position="1236"/>
        <end position="1263"/>
    </location>
</feature>
<feature type="region of interest" description="Disordered" evidence="1">
    <location>
        <begin position="1303"/>
        <end position="1325"/>
    </location>
</feature>
<proteinExistence type="predicted"/>
<reference evidence="2" key="2">
    <citation type="journal article" date="2024" name="Plant">
        <title>Genomic evolution and insights into agronomic trait innovations of Sesamum species.</title>
        <authorList>
            <person name="Miao H."/>
            <person name="Wang L."/>
            <person name="Qu L."/>
            <person name="Liu H."/>
            <person name="Sun Y."/>
            <person name="Le M."/>
            <person name="Wang Q."/>
            <person name="Wei S."/>
            <person name="Zheng Y."/>
            <person name="Lin W."/>
            <person name="Duan Y."/>
            <person name="Cao H."/>
            <person name="Xiong S."/>
            <person name="Wang X."/>
            <person name="Wei L."/>
            <person name="Li C."/>
            <person name="Ma Q."/>
            <person name="Ju M."/>
            <person name="Zhao R."/>
            <person name="Li G."/>
            <person name="Mu C."/>
            <person name="Tian Q."/>
            <person name="Mei H."/>
            <person name="Zhang T."/>
            <person name="Gao T."/>
            <person name="Zhang H."/>
        </authorList>
    </citation>
    <scope>NUCLEOTIDE SEQUENCE</scope>
    <source>
        <strain evidence="2">G02</strain>
    </source>
</reference>
<organism evidence="2">
    <name type="scientific">Sesamum radiatum</name>
    <name type="common">Black benniseed</name>
    <dbReference type="NCBI Taxonomy" id="300843"/>
    <lineage>
        <taxon>Eukaryota</taxon>
        <taxon>Viridiplantae</taxon>
        <taxon>Streptophyta</taxon>
        <taxon>Embryophyta</taxon>
        <taxon>Tracheophyta</taxon>
        <taxon>Spermatophyta</taxon>
        <taxon>Magnoliopsida</taxon>
        <taxon>eudicotyledons</taxon>
        <taxon>Gunneridae</taxon>
        <taxon>Pentapetalae</taxon>
        <taxon>asterids</taxon>
        <taxon>lamiids</taxon>
        <taxon>Lamiales</taxon>
        <taxon>Pedaliaceae</taxon>
        <taxon>Sesamum</taxon>
    </lineage>
</organism>
<evidence type="ECO:0000313" key="2">
    <source>
        <dbReference type="EMBL" id="KAL0374796.1"/>
    </source>
</evidence>
<dbReference type="EMBL" id="JACGWJ010000014">
    <property type="protein sequence ID" value="KAL0374796.1"/>
    <property type="molecule type" value="Genomic_DNA"/>
</dbReference>
<feature type="region of interest" description="Disordered" evidence="1">
    <location>
        <begin position="1096"/>
        <end position="1139"/>
    </location>
</feature>
<sequence>MKLRLGFLVLADYLVDEGAEGNSTSDLLLERNREKSLFDLLIPSLVLLINLLQKLQEAKEQHRNTKLMSALLQLHREVSPKLASCAAELSHTCPDFVLGFGAVCHLLASALACWPVYSWTPGLFHFLLDSLHATSLLALGPKETCSLLCLLNGIPLLSPLRAVAVGTLLGPEKEKQINWYLKPGNPVKLLAQLSQQLAKLGEVILHCAVSMSVVIQDILRVFVVRIACLNLDYASVLVRPIISWISHRLLEPSMLSDVDAYKVHQLLKFLAILLEHPIAKPLFLREGGCQMLTKVLERCTGAANSDLKQFPENINLAKYESSLISWSTPVFRSISLISDDSAFFQHPGVQYRKIYFLWLPGIFLTVLQPKNVPYSGHISLDFAWMDLSATVEKPKSFGNLRLARDLVNLITCLMNTSNILSPLDKVIEMKTDPLRSMIVVIKKMLLKDIGNAFSVMAKHVGSCSIRVLVPSFLFENVPFLCSVNVALHRRERLLLNWSLGVTVIFISLVLPVGRELLACLAAFKEMGSSTEGQSALLSFVKHIQSSTIQDSESQMNHESDASYGKVHASEWKEHPPLLCCWTSLLRSIDSKNVPPVQVAVAIHTLTSGALGICMDRESVNLERVAVIKFLFGVKNDYPSEGFVEDDLKYIEELANMLGSVTCNELEPDALPTPDQIKETANLLLRLLQKLAQTGLSAKRKISSLEGTNRHTRGDNSVVEATSQNTFSRGSVPVTTPPGPTRRDTFRQRKPNTSRPPSMHVDDYVARERNVDGNSSNVIAVQRIGSSSGRPPSIHVDVFMARQRERQGLAVNDVVTQVKTAAPDDNIDAEKSIKPRQLKTDLDDDLQGIDIVFDAEESEPDDKLPFPQPDDNLQQPASVVIEQRSPHSIVEETESDVNDSSQFSRLGTPLASNMDENTPSEYSSRMSASRPEMPLTREPSISSDKKFSDQAEDTKSLPTRIPNAIDSSAIPSSSGVAASIYMNTSSSSVRFSVDSRIPPNLYSNASVQQSGTVPLGTGLQGFYDQKFPPNQPPLPPMPPPPTVSPVLSQNMDPVVSQSSSFVKSVADVQAQVPPGFHVQSDYASVVPGSSTSLATSIALPDTKFGRTSIPSPLGSTRPPPPLPPTPPPYSASSSLKNSTSLSPQYFQTVSNSELQQTSAAPPVDGMVNLSASRTMITSYPPPPLMQPLLFRPSSMPVGLYGNSLVPHHGENLANVSQNLPMSLPSVQAIPALTQLQPLQPPQIPRPPPQHLRPPVPASPHSEQGATLLQSSLQIPAQPSQVLQQPQVSPAHVYYQIQQQENVSQSLQQQQVDRSQRSLQPSGDGTSSNKILECLYKSILDLLKRYSLF</sequence>
<protein>
    <submittedName>
        <fullName evidence="2">Protein virilizer</fullName>
    </submittedName>
</protein>
<comment type="caution">
    <text evidence="2">The sequence shown here is derived from an EMBL/GenBank/DDBJ whole genome shotgun (WGS) entry which is preliminary data.</text>
</comment>
<feature type="compositionally biased region" description="Pro residues" evidence="1">
    <location>
        <begin position="1237"/>
        <end position="1256"/>
    </location>
</feature>
<feature type="compositionally biased region" description="Low complexity" evidence="1">
    <location>
        <begin position="1303"/>
        <end position="1318"/>
    </location>
</feature>
<feature type="compositionally biased region" description="Pro residues" evidence="1">
    <location>
        <begin position="1116"/>
        <end position="1128"/>
    </location>
</feature>
<feature type="compositionally biased region" description="Low complexity" evidence="1">
    <location>
        <begin position="1129"/>
        <end position="1139"/>
    </location>
</feature>
<dbReference type="InterPro" id="IPR026736">
    <property type="entry name" value="Virilizer"/>
</dbReference>
<dbReference type="GO" id="GO:0003723">
    <property type="term" value="F:RNA binding"/>
    <property type="evidence" value="ECO:0007669"/>
    <property type="project" value="TreeGrafter"/>
</dbReference>
<feature type="compositionally biased region" description="Polar residues" evidence="1">
    <location>
        <begin position="718"/>
        <end position="727"/>
    </location>
</feature>
<dbReference type="PANTHER" id="PTHR23185">
    <property type="entry name" value="PROTEIN VIRILIZER HOMOLOG"/>
    <property type="match status" value="1"/>
</dbReference>
<feature type="compositionally biased region" description="Basic and acidic residues" evidence="1">
    <location>
        <begin position="942"/>
        <end position="954"/>
    </location>
</feature>
<name>A0AAW2R471_SESRA</name>
<gene>
    <name evidence="2" type="ORF">Sradi_3395300</name>
</gene>